<dbReference type="OrthoDB" id="871140at2"/>
<comment type="pathway">
    <text evidence="7">Protein modification; lipoprotein biosynthesis (diacylglyceryl transfer).</text>
</comment>
<feature type="transmembrane region" description="Helical" evidence="7">
    <location>
        <begin position="118"/>
        <end position="136"/>
    </location>
</feature>
<keyword evidence="4 7" id="KW-0812">Transmembrane</keyword>
<dbReference type="AlphaFoldDB" id="A0A1H7R4T5"/>
<evidence type="ECO:0000256" key="6">
    <source>
        <dbReference type="ARBA" id="ARBA00023136"/>
    </source>
</evidence>
<keyword evidence="9" id="KW-1185">Reference proteome</keyword>
<organism evidence="8 9">
    <name type="scientific">Colwellia chukchiensis</name>
    <dbReference type="NCBI Taxonomy" id="641665"/>
    <lineage>
        <taxon>Bacteria</taxon>
        <taxon>Pseudomonadati</taxon>
        <taxon>Pseudomonadota</taxon>
        <taxon>Gammaproteobacteria</taxon>
        <taxon>Alteromonadales</taxon>
        <taxon>Colwelliaceae</taxon>
        <taxon>Colwellia</taxon>
    </lineage>
</organism>
<feature type="transmembrane region" description="Helical" evidence="7">
    <location>
        <begin position="202"/>
        <end position="220"/>
    </location>
</feature>
<dbReference type="PANTHER" id="PTHR30589">
    <property type="entry name" value="PROLIPOPROTEIN DIACYLGLYCERYL TRANSFERASE"/>
    <property type="match status" value="1"/>
</dbReference>
<sequence length="262" mass="29277">MQHLVWDLDPVFFSIGPLTVHWYGVLFATAILSGLQVMKWIFQQEQQDLAKLDNLLVYIVIGVIVGARLGHCFFYEPGYYFANPLKIFAIWEGGLASHGGGLGAIIAAGIYSKKHQLAFSWLLDRLAICTALFGFFVRSANFVNSEILGTVSNVPWAIIFARIDNVPRHPSQLYEAIAYLTIFFALLIFYKQKKAQTPSGSILGIFLILVFSARFLIEMIKEKQAAYTADIALTAGQMLSIPFFLAGVALVIWSYNNHKDSK</sequence>
<dbReference type="NCBIfam" id="TIGR00544">
    <property type="entry name" value="lgt"/>
    <property type="match status" value="1"/>
</dbReference>
<dbReference type="RefSeq" id="WP_085285569.1">
    <property type="nucleotide sequence ID" value="NZ_FOBI01000013.1"/>
</dbReference>
<evidence type="ECO:0000256" key="3">
    <source>
        <dbReference type="ARBA" id="ARBA00022679"/>
    </source>
</evidence>
<feature type="transmembrane region" description="Helical" evidence="7">
    <location>
        <begin position="20"/>
        <end position="42"/>
    </location>
</feature>
<feature type="transmembrane region" description="Helical" evidence="7">
    <location>
        <begin position="232"/>
        <end position="255"/>
    </location>
</feature>
<dbReference type="EMBL" id="FOBI01000013">
    <property type="protein sequence ID" value="SEL54557.1"/>
    <property type="molecule type" value="Genomic_DNA"/>
</dbReference>
<dbReference type="Pfam" id="PF01790">
    <property type="entry name" value="LGT"/>
    <property type="match status" value="1"/>
</dbReference>
<comment type="function">
    <text evidence="7">Catalyzes the transfer of the diacylglyceryl group from phosphatidylglycerol to the sulfhydryl group of the N-terminal cysteine of a prolipoprotein, the first step in the formation of mature lipoproteins.</text>
</comment>
<accession>A0A1H7R4T5</accession>
<evidence type="ECO:0000256" key="1">
    <source>
        <dbReference type="ARBA" id="ARBA00007150"/>
    </source>
</evidence>
<feature type="transmembrane region" description="Helical" evidence="7">
    <location>
        <begin position="173"/>
        <end position="190"/>
    </location>
</feature>
<dbReference type="HAMAP" id="MF_01147">
    <property type="entry name" value="Lgt"/>
    <property type="match status" value="1"/>
</dbReference>
<feature type="binding site" evidence="7">
    <location>
        <position position="138"/>
    </location>
    <ligand>
        <name>a 1,2-diacyl-sn-glycero-3-phospho-(1'-sn-glycerol)</name>
        <dbReference type="ChEBI" id="CHEBI:64716"/>
    </ligand>
</feature>
<keyword evidence="8" id="KW-0449">Lipoprotein</keyword>
<dbReference type="GO" id="GO:0042158">
    <property type="term" value="P:lipoprotein biosynthetic process"/>
    <property type="evidence" value="ECO:0007669"/>
    <property type="project" value="UniProtKB-UniRule"/>
</dbReference>
<evidence type="ECO:0000256" key="5">
    <source>
        <dbReference type="ARBA" id="ARBA00022989"/>
    </source>
</evidence>
<feature type="transmembrane region" description="Helical" evidence="7">
    <location>
        <begin position="54"/>
        <end position="76"/>
    </location>
</feature>
<proteinExistence type="inferred from homology"/>
<feature type="transmembrane region" description="Helical" evidence="7">
    <location>
        <begin position="88"/>
        <end position="111"/>
    </location>
</feature>
<gene>
    <name evidence="7" type="primary">lgt</name>
    <name evidence="8" type="ORF">SAMN05216262_11361</name>
</gene>
<comment type="similarity">
    <text evidence="1 7">Belongs to the Lgt family.</text>
</comment>
<evidence type="ECO:0000313" key="8">
    <source>
        <dbReference type="EMBL" id="SEL54557.1"/>
    </source>
</evidence>
<keyword evidence="5 7" id="KW-1133">Transmembrane helix</keyword>
<keyword evidence="6 7" id="KW-0472">Membrane</keyword>
<keyword evidence="3 7" id="KW-0808">Transferase</keyword>
<dbReference type="UniPathway" id="UPA00664"/>
<dbReference type="Proteomes" id="UP000199297">
    <property type="component" value="Unassembled WGS sequence"/>
</dbReference>
<dbReference type="STRING" id="641665.GCA_002104455_01195"/>
<dbReference type="GO" id="GO:0008961">
    <property type="term" value="F:phosphatidylglycerol-prolipoprotein diacylglyceryl transferase activity"/>
    <property type="evidence" value="ECO:0007669"/>
    <property type="project" value="UniProtKB-UniRule"/>
</dbReference>
<evidence type="ECO:0000256" key="4">
    <source>
        <dbReference type="ARBA" id="ARBA00022692"/>
    </source>
</evidence>
<dbReference type="InterPro" id="IPR001640">
    <property type="entry name" value="Lgt"/>
</dbReference>
<dbReference type="PANTHER" id="PTHR30589:SF0">
    <property type="entry name" value="PHOSPHATIDYLGLYCEROL--PROLIPOPROTEIN DIACYLGLYCERYL TRANSFERASE"/>
    <property type="match status" value="1"/>
</dbReference>
<dbReference type="EC" id="2.5.1.145" evidence="7"/>
<keyword evidence="2 7" id="KW-1003">Cell membrane</keyword>
<dbReference type="GO" id="GO:0005886">
    <property type="term" value="C:plasma membrane"/>
    <property type="evidence" value="ECO:0007669"/>
    <property type="project" value="UniProtKB-SubCell"/>
</dbReference>
<reference evidence="9" key="1">
    <citation type="submission" date="2016-10" db="EMBL/GenBank/DDBJ databases">
        <authorList>
            <person name="Varghese N."/>
            <person name="Submissions S."/>
        </authorList>
    </citation>
    <scope>NUCLEOTIDE SEQUENCE [LARGE SCALE GENOMIC DNA]</scope>
    <source>
        <strain evidence="9">CGMCC 1.9127</strain>
    </source>
</reference>
<protein>
    <recommendedName>
        <fullName evidence="7">Phosphatidylglycerol--prolipoprotein diacylglyceryl transferase</fullName>
        <ecNumber evidence="7">2.5.1.145</ecNumber>
    </recommendedName>
</protein>
<evidence type="ECO:0000313" key="9">
    <source>
        <dbReference type="Proteomes" id="UP000199297"/>
    </source>
</evidence>
<evidence type="ECO:0000256" key="2">
    <source>
        <dbReference type="ARBA" id="ARBA00022475"/>
    </source>
</evidence>
<comment type="subcellular location">
    <subcellularLocation>
        <location evidence="7">Cell membrane</location>
        <topology evidence="7">Multi-pass membrane protein</topology>
    </subcellularLocation>
</comment>
<comment type="catalytic activity">
    <reaction evidence="7">
        <text>L-cysteinyl-[prolipoprotein] + a 1,2-diacyl-sn-glycero-3-phospho-(1'-sn-glycerol) = an S-1,2-diacyl-sn-glyceryl-L-cysteinyl-[prolipoprotein] + sn-glycerol 1-phosphate + H(+)</text>
        <dbReference type="Rhea" id="RHEA:56712"/>
        <dbReference type="Rhea" id="RHEA-COMP:14679"/>
        <dbReference type="Rhea" id="RHEA-COMP:14680"/>
        <dbReference type="ChEBI" id="CHEBI:15378"/>
        <dbReference type="ChEBI" id="CHEBI:29950"/>
        <dbReference type="ChEBI" id="CHEBI:57685"/>
        <dbReference type="ChEBI" id="CHEBI:64716"/>
        <dbReference type="ChEBI" id="CHEBI:140658"/>
        <dbReference type="EC" id="2.5.1.145"/>
    </reaction>
</comment>
<evidence type="ECO:0000256" key="7">
    <source>
        <dbReference type="HAMAP-Rule" id="MF_01147"/>
    </source>
</evidence>
<name>A0A1H7R4T5_9GAMM</name>